<sequence length="51" mass="5669">MNLIARAMGNDQATVKQMKTSIGTARAAMPNLIGFDPLHGRRRRKSDNKQT</sequence>
<dbReference type="AlphaFoldDB" id="G4T1E3"/>
<dbReference type="RefSeq" id="WP_014150439.1">
    <property type="nucleotide sequence ID" value="NC_016112.1"/>
</dbReference>
<dbReference type="EMBL" id="FO082060">
    <property type="protein sequence ID" value="CCE25692.1"/>
    <property type="molecule type" value="Genomic_DNA"/>
</dbReference>
<evidence type="ECO:0000313" key="1">
    <source>
        <dbReference type="EMBL" id="CCE25692.1"/>
    </source>
</evidence>
<proteinExistence type="predicted"/>
<dbReference type="KEGG" id="mah:MEALZ_4036"/>
<evidence type="ECO:0000313" key="2">
    <source>
        <dbReference type="Proteomes" id="UP000008315"/>
    </source>
</evidence>
<dbReference type="Proteomes" id="UP000008315">
    <property type="component" value="Chromosome"/>
</dbReference>
<organism evidence="1 2">
    <name type="scientific">Methylotuvimicrobium alcaliphilum (strain DSM 19304 / NCIMB 14124 / VKM B-2133 / 20Z)</name>
    <name type="common">Methylomicrobium alcaliphilum</name>
    <dbReference type="NCBI Taxonomy" id="1091494"/>
    <lineage>
        <taxon>Bacteria</taxon>
        <taxon>Pseudomonadati</taxon>
        <taxon>Pseudomonadota</taxon>
        <taxon>Gammaproteobacteria</taxon>
        <taxon>Methylococcales</taxon>
        <taxon>Methylococcaceae</taxon>
        <taxon>Methylotuvimicrobium</taxon>
    </lineage>
</organism>
<dbReference type="HOGENOM" id="CLU_3100657_0_0_6"/>
<reference evidence="2" key="1">
    <citation type="journal article" date="2012" name="J. Bacteriol.">
        <title>Genome sequence of the haloalkaliphilic methanotrophic bacterium Methylomicrobium alcaliphilum 20Z.</title>
        <authorList>
            <person name="Vuilleumier S."/>
            <person name="Khmelenina V.N."/>
            <person name="Bringel F."/>
            <person name="Reshetnikov A.S."/>
            <person name="Lajus A."/>
            <person name="Mangenot S."/>
            <person name="Rouy Z."/>
            <person name="Op den Camp H.J."/>
            <person name="Jetten M.S."/>
            <person name="Dispirito A.A."/>
            <person name="Dunfield P."/>
            <person name="Klotz M.G."/>
            <person name="Semrau J.D."/>
            <person name="Stein L.Y."/>
            <person name="Barbe V."/>
            <person name="Medigue C."/>
            <person name="Trotsenko Y.A."/>
            <person name="Kalyuzhnaya M.G."/>
        </authorList>
    </citation>
    <scope>NUCLEOTIDE SEQUENCE [LARGE SCALE GENOMIC DNA]</scope>
    <source>
        <strain evidence="2">DSM 19304 / NCIMB 14124 / VKM B-2133 / 20Z</strain>
    </source>
</reference>
<dbReference type="STRING" id="1091494.MEALZ_4036"/>
<name>G4T1E3_META2</name>
<dbReference type="PATRIC" id="fig|271065.3.peg.4172"/>
<gene>
    <name evidence="1" type="ordered locus">MEALZ_4036</name>
</gene>
<accession>G4T1E3</accession>
<protein>
    <submittedName>
        <fullName evidence="1">Uncharacterized protein</fullName>
    </submittedName>
</protein>
<keyword evidence="2" id="KW-1185">Reference proteome</keyword>